<dbReference type="EMBL" id="CP104205">
    <property type="protein sequence ID" value="UWX54792.1"/>
    <property type="molecule type" value="Genomic_DNA"/>
</dbReference>
<reference evidence="1" key="1">
    <citation type="submission" date="2022-09" db="EMBL/GenBank/DDBJ databases">
        <title>Maribacter litopenaei sp. nov., isolated from the intestinal tract of the Pacific White Shrimp, Litopenaeus vannamei.</title>
        <authorList>
            <person name="Kim S.Y."/>
            <person name="Hwang C.Y."/>
        </authorList>
    </citation>
    <scope>NUCLEOTIDE SEQUENCE</scope>
    <source>
        <strain evidence="1">HL-LV01</strain>
    </source>
</reference>
<evidence type="ECO:0000313" key="2">
    <source>
        <dbReference type="Proteomes" id="UP001059209"/>
    </source>
</evidence>
<sequence length="62" mass="7069">MNPPKDLYEKTIPTNYIIDHTGKIVIKEKGASNWNSEKIRNVLDALIAERDSSDHKKALSNF</sequence>
<name>A0ABY5Y6Y5_9FLAO</name>
<evidence type="ECO:0000313" key="1">
    <source>
        <dbReference type="EMBL" id="UWX54792.1"/>
    </source>
</evidence>
<dbReference type="RefSeq" id="WP_260572647.1">
    <property type="nucleotide sequence ID" value="NZ_CP104205.1"/>
</dbReference>
<organism evidence="1 2">
    <name type="scientific">Maribacter litopenaei</name>
    <dbReference type="NCBI Taxonomy" id="2976127"/>
    <lineage>
        <taxon>Bacteria</taxon>
        <taxon>Pseudomonadati</taxon>
        <taxon>Bacteroidota</taxon>
        <taxon>Flavobacteriia</taxon>
        <taxon>Flavobacteriales</taxon>
        <taxon>Flavobacteriaceae</taxon>
        <taxon>Maribacter</taxon>
    </lineage>
</organism>
<accession>A0ABY5Y6Y5</accession>
<protein>
    <recommendedName>
        <fullName evidence="3">AhpC/TSA family protein</fullName>
    </recommendedName>
</protein>
<gene>
    <name evidence="1" type="ORF">NYZ99_18680</name>
</gene>
<dbReference type="Proteomes" id="UP001059209">
    <property type="component" value="Chromosome"/>
</dbReference>
<dbReference type="Gene3D" id="3.40.30.10">
    <property type="entry name" value="Glutaredoxin"/>
    <property type="match status" value="1"/>
</dbReference>
<dbReference type="SUPFAM" id="SSF52833">
    <property type="entry name" value="Thioredoxin-like"/>
    <property type="match status" value="1"/>
</dbReference>
<keyword evidence="2" id="KW-1185">Reference proteome</keyword>
<evidence type="ECO:0008006" key="3">
    <source>
        <dbReference type="Google" id="ProtNLM"/>
    </source>
</evidence>
<dbReference type="InterPro" id="IPR036249">
    <property type="entry name" value="Thioredoxin-like_sf"/>
</dbReference>
<proteinExistence type="predicted"/>